<accession>A0A8S1Y954</accession>
<keyword evidence="3" id="KW-1185">Reference proteome</keyword>
<reference evidence="2" key="1">
    <citation type="submission" date="2021-01" db="EMBL/GenBank/DDBJ databases">
        <authorList>
            <consortium name="Genoscope - CEA"/>
            <person name="William W."/>
        </authorList>
    </citation>
    <scope>NUCLEOTIDE SEQUENCE</scope>
</reference>
<dbReference type="Proteomes" id="UP000689195">
    <property type="component" value="Unassembled WGS sequence"/>
</dbReference>
<organism evidence="2 3">
    <name type="scientific">Paramecium pentaurelia</name>
    <dbReference type="NCBI Taxonomy" id="43138"/>
    <lineage>
        <taxon>Eukaryota</taxon>
        <taxon>Sar</taxon>
        <taxon>Alveolata</taxon>
        <taxon>Ciliophora</taxon>
        <taxon>Intramacronucleata</taxon>
        <taxon>Oligohymenophorea</taxon>
        <taxon>Peniculida</taxon>
        <taxon>Parameciidae</taxon>
        <taxon>Paramecium</taxon>
    </lineage>
</organism>
<evidence type="ECO:0000256" key="1">
    <source>
        <dbReference type="SAM" id="Phobius"/>
    </source>
</evidence>
<evidence type="ECO:0008006" key="4">
    <source>
        <dbReference type="Google" id="ProtNLM"/>
    </source>
</evidence>
<sequence length="142" mass="17275">MHILFIYDTRIQFKKQLRFWKILSSRWQILLILQSWILLVILWHQFVKFVIHDPSGNDFITCQDGYYLDNQVYTQTHPIVFDEIKKNCVLMITNNIYIKDKIKVLQYLPTLIIALVYAGYQFFNLKFLDSEMQFFSVYQMYP</sequence>
<feature type="transmembrane region" description="Helical" evidence="1">
    <location>
        <begin position="104"/>
        <end position="123"/>
    </location>
</feature>
<comment type="caution">
    <text evidence="2">The sequence shown here is derived from an EMBL/GenBank/DDBJ whole genome shotgun (WGS) entry which is preliminary data.</text>
</comment>
<keyword evidence="1" id="KW-1133">Transmembrane helix</keyword>
<proteinExistence type="predicted"/>
<name>A0A8S1Y954_9CILI</name>
<dbReference type="EMBL" id="CAJJDO010000157">
    <property type="protein sequence ID" value="CAD8209923.1"/>
    <property type="molecule type" value="Genomic_DNA"/>
</dbReference>
<keyword evidence="1" id="KW-0472">Membrane</keyword>
<evidence type="ECO:0000313" key="3">
    <source>
        <dbReference type="Proteomes" id="UP000689195"/>
    </source>
</evidence>
<protein>
    <recommendedName>
        <fullName evidence="4">Transmembrane protein</fullName>
    </recommendedName>
</protein>
<keyword evidence="1" id="KW-0812">Transmembrane</keyword>
<gene>
    <name evidence="2" type="ORF">PPENT_87.1.T1570019</name>
</gene>
<evidence type="ECO:0000313" key="2">
    <source>
        <dbReference type="EMBL" id="CAD8209923.1"/>
    </source>
</evidence>
<dbReference type="AlphaFoldDB" id="A0A8S1Y954"/>